<gene>
    <name evidence="4" type="ORF">GCM10009663_48210</name>
</gene>
<dbReference type="SUPFAM" id="SSF56601">
    <property type="entry name" value="beta-lactamase/transpeptidase-like"/>
    <property type="match status" value="1"/>
</dbReference>
<dbReference type="Proteomes" id="UP001499987">
    <property type="component" value="Unassembled WGS sequence"/>
</dbReference>
<feature type="region of interest" description="Disordered" evidence="1">
    <location>
        <begin position="249"/>
        <end position="276"/>
    </location>
</feature>
<dbReference type="InterPro" id="IPR006311">
    <property type="entry name" value="TAT_signal"/>
</dbReference>
<dbReference type="GO" id="GO:0016787">
    <property type="term" value="F:hydrolase activity"/>
    <property type="evidence" value="ECO:0007669"/>
    <property type="project" value="UniProtKB-KW"/>
</dbReference>
<keyword evidence="2" id="KW-0732">Signal</keyword>
<dbReference type="InterPro" id="IPR012338">
    <property type="entry name" value="Beta-lactam/transpept-like"/>
</dbReference>
<feature type="signal peptide" evidence="2">
    <location>
        <begin position="1"/>
        <end position="34"/>
    </location>
</feature>
<evidence type="ECO:0000313" key="4">
    <source>
        <dbReference type="EMBL" id="GAA1099883.1"/>
    </source>
</evidence>
<comment type="caution">
    <text evidence="4">The sequence shown here is derived from an EMBL/GenBank/DDBJ whole genome shotgun (WGS) entry which is preliminary data.</text>
</comment>
<dbReference type="PANTHER" id="PTHR46825">
    <property type="entry name" value="D-ALANYL-D-ALANINE-CARBOXYPEPTIDASE/ENDOPEPTIDASE AMPH"/>
    <property type="match status" value="1"/>
</dbReference>
<name>A0ABN1TU90_9ACTN</name>
<dbReference type="Pfam" id="PF00144">
    <property type="entry name" value="Beta-lactamase"/>
    <property type="match status" value="1"/>
</dbReference>
<keyword evidence="5" id="KW-1185">Reference proteome</keyword>
<evidence type="ECO:0000256" key="1">
    <source>
        <dbReference type="SAM" id="MobiDB-lite"/>
    </source>
</evidence>
<dbReference type="InterPro" id="IPR001466">
    <property type="entry name" value="Beta-lactam-related"/>
</dbReference>
<dbReference type="InterPro" id="IPR050491">
    <property type="entry name" value="AmpC-like"/>
</dbReference>
<dbReference type="Gene3D" id="3.40.710.10">
    <property type="entry name" value="DD-peptidase/beta-lactamase superfamily"/>
    <property type="match status" value="1"/>
</dbReference>
<evidence type="ECO:0000313" key="5">
    <source>
        <dbReference type="Proteomes" id="UP001499987"/>
    </source>
</evidence>
<accession>A0ABN1TU90</accession>
<dbReference type="PANTHER" id="PTHR46825:SF7">
    <property type="entry name" value="D-ALANYL-D-ALANINE CARBOXYPEPTIDASE"/>
    <property type="match status" value="1"/>
</dbReference>
<dbReference type="EMBL" id="BAAALD010000051">
    <property type="protein sequence ID" value="GAA1099883.1"/>
    <property type="molecule type" value="Genomic_DNA"/>
</dbReference>
<evidence type="ECO:0000259" key="3">
    <source>
        <dbReference type="Pfam" id="PF00144"/>
    </source>
</evidence>
<keyword evidence="4" id="KW-0378">Hydrolase</keyword>
<protein>
    <submittedName>
        <fullName evidence="4">Serine hydrolase domain-containing protein</fullName>
    </submittedName>
</protein>
<organism evidence="4 5">
    <name type="scientific">Kitasatospora arboriphila</name>
    <dbReference type="NCBI Taxonomy" id="258052"/>
    <lineage>
        <taxon>Bacteria</taxon>
        <taxon>Bacillati</taxon>
        <taxon>Actinomycetota</taxon>
        <taxon>Actinomycetes</taxon>
        <taxon>Kitasatosporales</taxon>
        <taxon>Streptomycetaceae</taxon>
        <taxon>Kitasatospora</taxon>
    </lineage>
</organism>
<feature type="chain" id="PRO_5045828829" evidence="2">
    <location>
        <begin position="35"/>
        <end position="407"/>
    </location>
</feature>
<reference evidence="4 5" key="1">
    <citation type="journal article" date="2019" name="Int. J. Syst. Evol. Microbiol.">
        <title>The Global Catalogue of Microorganisms (GCM) 10K type strain sequencing project: providing services to taxonomists for standard genome sequencing and annotation.</title>
        <authorList>
            <consortium name="The Broad Institute Genomics Platform"/>
            <consortium name="The Broad Institute Genome Sequencing Center for Infectious Disease"/>
            <person name="Wu L."/>
            <person name="Ma J."/>
        </authorList>
    </citation>
    <scope>NUCLEOTIDE SEQUENCE [LARGE SCALE GENOMIC DNA]</scope>
    <source>
        <strain evidence="4 5">JCM 13002</strain>
    </source>
</reference>
<feature type="domain" description="Beta-lactamase-related" evidence="3">
    <location>
        <begin position="61"/>
        <end position="394"/>
    </location>
</feature>
<dbReference type="RefSeq" id="WP_344625746.1">
    <property type="nucleotide sequence ID" value="NZ_BAAALD010000051.1"/>
</dbReference>
<dbReference type="PROSITE" id="PS51318">
    <property type="entry name" value="TAT"/>
    <property type="match status" value="1"/>
</dbReference>
<proteinExistence type="predicted"/>
<sequence length="407" mass="42422">MTAVVRRTRWTAVAAAGAVLAALAVGTAAGPASAAAGPAAAVRQHAAVPPPDRAAVRRVLAGLPTAEVSGALVHVSGRAGRLDAVGGIGDPATGRAPDADGRFRIGSISKVFTATVVLQLAAEHRLDLDTPVQHYLPGLLPASFPPIAVGQLLNHTSGLPNGADGPWGDGTAAWFVDHRFESWSPERVVATMDGQEMAFAPGTAQQYNGMNTFVAGLLVEQVTGHDYAHEVQQRIVRPLGLHDTSVPAADDPALRHPAARPRLTVPGPDGTPRQVDVTEQSPWPWAEGGLISSAADLDRFVTALFRGRLLPPAQQEALFTVPDVPTHHSSHCETGPDAGRACMSMGLERTKVGGVEIWGKTGSRPGWTNGVFATRDLSRTVVYSLNPTGMDGAETPVIMQLAGAVFG</sequence>
<evidence type="ECO:0000256" key="2">
    <source>
        <dbReference type="SAM" id="SignalP"/>
    </source>
</evidence>